<feature type="region of interest" description="Disordered" evidence="1">
    <location>
        <begin position="1"/>
        <end position="31"/>
    </location>
</feature>
<sequence>MSEYLAKTSRRDAVDPDHPPGPSRRTRRTRRTRCHRALAALPLLAALTAAAPTAPAPRPAGGVVVTEVKGGASVAGIDVFPDGSTVVVATSDGRIIVAKYTPGGKLDPRWGRNGIATVPLDKKAGTAGAAAIGVNGTKVVVAGTVGGDVVVARLTAGGSPDTTFNTTGYRVTDLGGTDDTATGLALGAAGEPHLLANSDGGVAVVRYCSGADTTCAAGAVDHRYGKNGTARFRFTTGAGTDSGAAVALRSDGRADIIGTTRPADEDRSRFAMAALTPRGGLDNAFGTGGKVVTDDRQAIRTGPVMVLDSSERILVAGTLDGRFAVARYTATGAVDRTFATDGVATAATEGTATAITVRNAEITIAGTTPQGMAVALRYTDSGKPGTHYGSHGVARTSLGGDTDTDTIAGVVLDTGGRALLTGTTDRKIAVLRYTTGGTLDTAYG</sequence>
<accession>A0ABQ5P3T8</accession>
<evidence type="ECO:0000313" key="2">
    <source>
        <dbReference type="EMBL" id="GLF97264.1"/>
    </source>
</evidence>
<feature type="compositionally biased region" description="Basic and acidic residues" evidence="1">
    <location>
        <begin position="9"/>
        <end position="18"/>
    </location>
</feature>
<keyword evidence="3" id="KW-1185">Reference proteome</keyword>
<dbReference type="Gene3D" id="2.80.10.50">
    <property type="match status" value="2"/>
</dbReference>
<dbReference type="Proteomes" id="UP001291653">
    <property type="component" value="Unassembled WGS sequence"/>
</dbReference>
<protein>
    <recommendedName>
        <fullName evidence="4">Delta-60 repeat domain-containing protein</fullName>
    </recommendedName>
</protein>
<comment type="caution">
    <text evidence="2">The sequence shown here is derived from an EMBL/GenBank/DDBJ whole genome shotgun (WGS) entry which is preliminary data.</text>
</comment>
<dbReference type="Pfam" id="PF17164">
    <property type="entry name" value="DUF5122"/>
    <property type="match status" value="2"/>
</dbReference>
<organism evidence="2 3">
    <name type="scientific">Streptomyces yaizuensis</name>
    <dbReference type="NCBI Taxonomy" id="2989713"/>
    <lineage>
        <taxon>Bacteria</taxon>
        <taxon>Bacillati</taxon>
        <taxon>Actinomycetota</taxon>
        <taxon>Actinomycetes</taxon>
        <taxon>Kitasatosporales</taxon>
        <taxon>Streptomycetaceae</taxon>
        <taxon>Streptomyces</taxon>
    </lineage>
</organism>
<dbReference type="SUPFAM" id="SSF50960">
    <property type="entry name" value="TolB, C-terminal domain"/>
    <property type="match status" value="1"/>
</dbReference>
<name>A0ABQ5P3T8_9ACTN</name>
<proteinExistence type="predicted"/>
<evidence type="ECO:0008006" key="4">
    <source>
        <dbReference type="Google" id="ProtNLM"/>
    </source>
</evidence>
<dbReference type="InterPro" id="IPR013431">
    <property type="entry name" value="Delta_60_rpt"/>
</dbReference>
<evidence type="ECO:0000256" key="1">
    <source>
        <dbReference type="SAM" id="MobiDB-lite"/>
    </source>
</evidence>
<evidence type="ECO:0000313" key="3">
    <source>
        <dbReference type="Proteomes" id="UP001291653"/>
    </source>
</evidence>
<reference evidence="2 3" key="1">
    <citation type="submission" date="2022-10" db="EMBL/GenBank/DDBJ databases">
        <title>Draft genome sequence of Streptomyces sp. YSPA8.</title>
        <authorList>
            <person name="Moriuchi R."/>
            <person name="Dohra H."/>
            <person name="Yamamura H."/>
            <person name="Kodani S."/>
        </authorList>
    </citation>
    <scope>NUCLEOTIDE SEQUENCE [LARGE SCALE GENOMIC DNA]</scope>
    <source>
        <strain evidence="2 3">YSPA8</strain>
    </source>
</reference>
<dbReference type="EMBL" id="BSBI01000010">
    <property type="protein sequence ID" value="GLF97264.1"/>
    <property type="molecule type" value="Genomic_DNA"/>
</dbReference>
<gene>
    <name evidence="2" type="ORF">SYYSPA8_23225</name>
</gene>
<dbReference type="RefSeq" id="WP_323449272.1">
    <property type="nucleotide sequence ID" value="NZ_BSBI01000010.1"/>
</dbReference>
<dbReference type="NCBIfam" id="TIGR02608">
    <property type="entry name" value="delta_60_rpt"/>
    <property type="match status" value="5"/>
</dbReference>